<dbReference type="Pfam" id="PF11455">
    <property type="entry name" value="MazE-like"/>
    <property type="match status" value="1"/>
</dbReference>
<dbReference type="RefSeq" id="WP_133314618.1">
    <property type="nucleotide sequence ID" value="NZ_SMTL01000001.1"/>
</dbReference>
<organism evidence="1 2">
    <name type="scientific">Rhizobium deserti</name>
    <dbReference type="NCBI Taxonomy" id="2547961"/>
    <lineage>
        <taxon>Bacteria</taxon>
        <taxon>Pseudomonadati</taxon>
        <taxon>Pseudomonadota</taxon>
        <taxon>Alphaproteobacteria</taxon>
        <taxon>Hyphomicrobiales</taxon>
        <taxon>Rhizobiaceae</taxon>
        <taxon>Rhizobium/Agrobacterium group</taxon>
        <taxon>Rhizobium</taxon>
    </lineage>
</organism>
<dbReference type="EMBL" id="SMTL01000001">
    <property type="protein sequence ID" value="TDK39169.1"/>
    <property type="molecule type" value="Genomic_DNA"/>
</dbReference>
<comment type="caution">
    <text evidence="1">The sequence shown here is derived from an EMBL/GenBank/DDBJ whole genome shotgun (WGS) entry which is preliminary data.</text>
</comment>
<dbReference type="OrthoDB" id="3734119at2"/>
<evidence type="ECO:0000313" key="2">
    <source>
        <dbReference type="Proteomes" id="UP000295238"/>
    </source>
</evidence>
<reference evidence="1 2" key="1">
    <citation type="submission" date="2019-03" db="EMBL/GenBank/DDBJ databases">
        <title>Rhizobium sp. nov., an bacterium isolated from biocrust in Mu Us Desert.</title>
        <authorList>
            <person name="Lixiong L."/>
        </authorList>
    </citation>
    <scope>NUCLEOTIDE SEQUENCE [LARGE SCALE GENOMIC DNA]</scope>
    <source>
        <strain evidence="1 2">SPY-1</strain>
    </source>
</reference>
<gene>
    <name evidence="1" type="ORF">E2F50_03310</name>
</gene>
<dbReference type="AlphaFoldDB" id="A0A4R5UN00"/>
<name>A0A4R5UN00_9HYPH</name>
<dbReference type="Proteomes" id="UP000295238">
    <property type="component" value="Unassembled WGS sequence"/>
</dbReference>
<protein>
    <submittedName>
        <fullName evidence="1">DUF3018 family protein</fullName>
    </submittedName>
</protein>
<proteinExistence type="predicted"/>
<dbReference type="InterPro" id="IPR021558">
    <property type="entry name" value="MazE-like"/>
</dbReference>
<keyword evidence="2" id="KW-1185">Reference proteome</keyword>
<sequence>MGRPAELSPEERADLIRRGYRPVEIWVPDATSKAYREEAARQAKSAVESDLRAGIDELLDEDPETDWEKP</sequence>
<evidence type="ECO:0000313" key="1">
    <source>
        <dbReference type="EMBL" id="TDK39169.1"/>
    </source>
</evidence>
<accession>A0A4R5UN00</accession>